<dbReference type="SUPFAM" id="SSF55073">
    <property type="entry name" value="Nucleotide cyclase"/>
    <property type="match status" value="1"/>
</dbReference>
<dbReference type="NCBIfam" id="TIGR00254">
    <property type="entry name" value="GGDEF"/>
    <property type="match status" value="1"/>
</dbReference>
<dbReference type="GO" id="GO:0005886">
    <property type="term" value="C:plasma membrane"/>
    <property type="evidence" value="ECO:0007669"/>
    <property type="project" value="TreeGrafter"/>
</dbReference>
<dbReference type="RefSeq" id="WP_197001421.1">
    <property type="nucleotide sequence ID" value="NZ_BONS01000026.1"/>
</dbReference>
<dbReference type="InterPro" id="IPR043128">
    <property type="entry name" value="Rev_trsase/Diguanyl_cyclase"/>
</dbReference>
<dbReference type="Pfam" id="PF00990">
    <property type="entry name" value="GGDEF"/>
    <property type="match status" value="1"/>
</dbReference>
<reference evidence="2" key="1">
    <citation type="submission" date="2020-11" db="EMBL/GenBank/DDBJ databases">
        <title>Sequencing the genomes of 1000 actinobacteria strains.</title>
        <authorList>
            <person name="Klenk H.-P."/>
        </authorList>
    </citation>
    <scope>NUCLEOTIDE SEQUENCE</scope>
    <source>
        <strain evidence="2">DSM 45356</strain>
    </source>
</reference>
<dbReference type="Gene3D" id="3.30.70.270">
    <property type="match status" value="1"/>
</dbReference>
<dbReference type="PANTHER" id="PTHR45138">
    <property type="entry name" value="REGULATORY COMPONENTS OF SENSORY TRANSDUCTION SYSTEM"/>
    <property type="match status" value="1"/>
</dbReference>
<dbReference type="PROSITE" id="PS50887">
    <property type="entry name" value="GGDEF"/>
    <property type="match status" value="1"/>
</dbReference>
<organism evidence="2 3">
    <name type="scientific">Longispora fulva</name>
    <dbReference type="NCBI Taxonomy" id="619741"/>
    <lineage>
        <taxon>Bacteria</taxon>
        <taxon>Bacillati</taxon>
        <taxon>Actinomycetota</taxon>
        <taxon>Actinomycetes</taxon>
        <taxon>Micromonosporales</taxon>
        <taxon>Micromonosporaceae</taxon>
        <taxon>Longispora</taxon>
    </lineage>
</organism>
<dbReference type="InterPro" id="IPR000160">
    <property type="entry name" value="GGDEF_dom"/>
</dbReference>
<dbReference type="InterPro" id="IPR011990">
    <property type="entry name" value="TPR-like_helical_dom_sf"/>
</dbReference>
<dbReference type="InterPro" id="IPR050469">
    <property type="entry name" value="Diguanylate_Cyclase"/>
</dbReference>
<accession>A0A8J7G9I7</accession>
<feature type="domain" description="GGDEF" evidence="1">
    <location>
        <begin position="374"/>
        <end position="497"/>
    </location>
</feature>
<evidence type="ECO:0000313" key="2">
    <source>
        <dbReference type="EMBL" id="MBG6134154.1"/>
    </source>
</evidence>
<dbReference type="SMART" id="SM00267">
    <property type="entry name" value="GGDEF"/>
    <property type="match status" value="1"/>
</dbReference>
<dbReference type="PANTHER" id="PTHR45138:SF9">
    <property type="entry name" value="DIGUANYLATE CYCLASE DGCM-RELATED"/>
    <property type="match status" value="1"/>
</dbReference>
<dbReference type="GO" id="GO:1902201">
    <property type="term" value="P:negative regulation of bacterial-type flagellum-dependent cell motility"/>
    <property type="evidence" value="ECO:0007669"/>
    <property type="project" value="TreeGrafter"/>
</dbReference>
<keyword evidence="3" id="KW-1185">Reference proteome</keyword>
<proteinExistence type="predicted"/>
<dbReference type="GO" id="GO:0052621">
    <property type="term" value="F:diguanylate cyclase activity"/>
    <property type="evidence" value="ECO:0007669"/>
    <property type="project" value="TreeGrafter"/>
</dbReference>
<dbReference type="Proteomes" id="UP000622552">
    <property type="component" value="Unassembled WGS sequence"/>
</dbReference>
<sequence length="497" mass="53189">MTHAAATGGEQAGLLDELGRLIRAGRPADAVVLADGALDGGLPDRTAATVLLYKLSALLNLDDVERCPATVDAVHALLERFDDPVVVGEFHALAARVTQRLGALELSVQHLVRGVRALERAPSGFASATAWLDVAVTYSYIGFHTEAVEALARARRIAATAGLEPATFSHPEIRVRYALWLDQQGDTAGCVRELLRVNMTLGPQDIQPQETPFLVYAAARLAALGVRAHRQVTVFTDNYEATSPEAVAVMLAADACLAIAAGDPKRALALLTAVEEDGHVPEAEVYRLRALAYARDGELAAALASERIVHRGMRDRSARLHSLYVEGVAARLDQDDLRQTVTRYSDEAHTDLLTGLPNRRNLDRFVGDLISEGRHGTLVVAGLDDFTTVNTVHGRLSSDEVLRQVAAILGRLLRGSDFLARYGGDEFVIVLPDTPLAAASDVTGRLAAAVNSFDWAILVPGTPVTVTMGLAELSPGTDMVAAFQAAEQARSRRKAGR</sequence>
<protein>
    <submittedName>
        <fullName evidence="2">Diguanylate cyclase (GGDEF)-like protein</fullName>
    </submittedName>
</protein>
<dbReference type="SUPFAM" id="SSF48452">
    <property type="entry name" value="TPR-like"/>
    <property type="match status" value="1"/>
</dbReference>
<gene>
    <name evidence="2" type="ORF">IW245_000348</name>
</gene>
<evidence type="ECO:0000259" key="1">
    <source>
        <dbReference type="PROSITE" id="PS50887"/>
    </source>
</evidence>
<evidence type="ECO:0000313" key="3">
    <source>
        <dbReference type="Proteomes" id="UP000622552"/>
    </source>
</evidence>
<name>A0A8J7G9I7_9ACTN</name>
<dbReference type="GO" id="GO:0043709">
    <property type="term" value="P:cell adhesion involved in single-species biofilm formation"/>
    <property type="evidence" value="ECO:0007669"/>
    <property type="project" value="TreeGrafter"/>
</dbReference>
<dbReference type="Gene3D" id="1.25.40.10">
    <property type="entry name" value="Tetratricopeptide repeat domain"/>
    <property type="match status" value="1"/>
</dbReference>
<dbReference type="CDD" id="cd01949">
    <property type="entry name" value="GGDEF"/>
    <property type="match status" value="1"/>
</dbReference>
<dbReference type="InterPro" id="IPR029787">
    <property type="entry name" value="Nucleotide_cyclase"/>
</dbReference>
<dbReference type="AlphaFoldDB" id="A0A8J7G9I7"/>
<comment type="caution">
    <text evidence="2">The sequence shown here is derived from an EMBL/GenBank/DDBJ whole genome shotgun (WGS) entry which is preliminary data.</text>
</comment>
<dbReference type="EMBL" id="JADOUF010000001">
    <property type="protein sequence ID" value="MBG6134154.1"/>
    <property type="molecule type" value="Genomic_DNA"/>
</dbReference>